<accession>A0AAD5TZV7</accession>
<dbReference type="PANTHER" id="PTHR13318:SF95">
    <property type="entry name" value="F-BOX PROTEIN YLR352W"/>
    <property type="match status" value="1"/>
</dbReference>
<dbReference type="InterPro" id="IPR032675">
    <property type="entry name" value="LRR_dom_sf"/>
</dbReference>
<organism evidence="1 2">
    <name type="scientific">Clydaea vesicula</name>
    <dbReference type="NCBI Taxonomy" id="447962"/>
    <lineage>
        <taxon>Eukaryota</taxon>
        <taxon>Fungi</taxon>
        <taxon>Fungi incertae sedis</taxon>
        <taxon>Chytridiomycota</taxon>
        <taxon>Chytridiomycota incertae sedis</taxon>
        <taxon>Chytridiomycetes</taxon>
        <taxon>Lobulomycetales</taxon>
        <taxon>Lobulomycetaceae</taxon>
        <taxon>Clydaea</taxon>
    </lineage>
</organism>
<dbReference type="PANTHER" id="PTHR13318">
    <property type="entry name" value="PARTNER OF PAIRED, ISOFORM B-RELATED"/>
    <property type="match status" value="1"/>
</dbReference>
<dbReference type="GO" id="GO:0031146">
    <property type="term" value="P:SCF-dependent proteasomal ubiquitin-dependent protein catabolic process"/>
    <property type="evidence" value="ECO:0007669"/>
    <property type="project" value="TreeGrafter"/>
</dbReference>
<comment type="caution">
    <text evidence="1">The sequence shown here is derived from an EMBL/GenBank/DDBJ whole genome shotgun (WGS) entry which is preliminary data.</text>
</comment>
<evidence type="ECO:0000313" key="2">
    <source>
        <dbReference type="Proteomes" id="UP001211065"/>
    </source>
</evidence>
<dbReference type="InterPro" id="IPR006553">
    <property type="entry name" value="Leu-rich_rpt_Cys-con_subtyp"/>
</dbReference>
<evidence type="ECO:0000313" key="1">
    <source>
        <dbReference type="EMBL" id="KAJ3218520.1"/>
    </source>
</evidence>
<evidence type="ECO:0008006" key="3">
    <source>
        <dbReference type="Google" id="ProtNLM"/>
    </source>
</evidence>
<gene>
    <name evidence="1" type="ORF">HK099_005029</name>
</gene>
<protein>
    <recommendedName>
        <fullName evidence="3">RNI-like protein</fullName>
    </recommendedName>
</protein>
<proteinExistence type="predicted"/>
<name>A0AAD5TZV7_9FUNG</name>
<dbReference type="GO" id="GO:0019005">
    <property type="term" value="C:SCF ubiquitin ligase complex"/>
    <property type="evidence" value="ECO:0007669"/>
    <property type="project" value="TreeGrafter"/>
</dbReference>
<dbReference type="EMBL" id="JADGJW010000377">
    <property type="protein sequence ID" value="KAJ3218520.1"/>
    <property type="molecule type" value="Genomic_DNA"/>
</dbReference>
<dbReference type="Proteomes" id="UP001211065">
    <property type="component" value="Unassembled WGS sequence"/>
</dbReference>
<reference evidence="1" key="1">
    <citation type="submission" date="2020-05" db="EMBL/GenBank/DDBJ databases">
        <title>Phylogenomic resolution of chytrid fungi.</title>
        <authorList>
            <person name="Stajich J.E."/>
            <person name="Amses K."/>
            <person name="Simmons R."/>
            <person name="Seto K."/>
            <person name="Myers J."/>
            <person name="Bonds A."/>
            <person name="Quandt C.A."/>
            <person name="Barry K."/>
            <person name="Liu P."/>
            <person name="Grigoriev I."/>
            <person name="Longcore J.E."/>
            <person name="James T.Y."/>
        </authorList>
    </citation>
    <scope>NUCLEOTIDE SEQUENCE</scope>
    <source>
        <strain evidence="1">JEL0476</strain>
    </source>
</reference>
<dbReference type="Gene3D" id="3.80.10.10">
    <property type="entry name" value="Ribonuclease Inhibitor"/>
    <property type="match status" value="2"/>
</dbReference>
<dbReference type="AlphaFoldDB" id="A0AAD5TZV7"/>
<keyword evidence="2" id="KW-1185">Reference proteome</keyword>
<dbReference type="SUPFAM" id="SSF52047">
    <property type="entry name" value="RNI-like"/>
    <property type="match status" value="1"/>
</dbReference>
<sequence>MIFYLRKHLTEVNLSQTNFDDLNFFGLLKNCTNLKHINISDNHKLSDLFSKLNENDFNTIKGNIKVLSLNLSYCSNLSSNSLHNFEKIFMKLEQLNLEGNSSMNYNSLNVISNLMELKSINITGLNYEENGDIHFVSSKIQDFIVCLSKVEQFNLKFCPKFNGDCLSLVSACWNELTFLDITCNSQARISHFEDLIVGCSKLKTLLIGSCPGVSDEVVYKLVKNLKYLETLDISKNLSITDKSVKLISKLGASLKELSLSKCQNINGQSLKFLVFRKCGVSLKFLDISGLPNITNETITQLYTLSPNITLVSKL</sequence>
<dbReference type="SMART" id="SM00367">
    <property type="entry name" value="LRR_CC"/>
    <property type="match status" value="5"/>
</dbReference>